<feature type="compositionally biased region" description="Polar residues" evidence="1">
    <location>
        <begin position="445"/>
        <end position="455"/>
    </location>
</feature>
<feature type="compositionally biased region" description="Polar residues" evidence="1">
    <location>
        <begin position="405"/>
        <end position="414"/>
    </location>
</feature>
<feature type="region of interest" description="Disordered" evidence="1">
    <location>
        <begin position="1165"/>
        <end position="1192"/>
    </location>
</feature>
<feature type="compositionally biased region" description="Low complexity" evidence="1">
    <location>
        <begin position="561"/>
        <end position="572"/>
    </location>
</feature>
<feature type="compositionally biased region" description="Low complexity" evidence="1">
    <location>
        <begin position="139"/>
        <end position="159"/>
    </location>
</feature>
<feature type="compositionally biased region" description="Basic residues" evidence="1">
    <location>
        <begin position="967"/>
        <end position="978"/>
    </location>
</feature>
<feature type="compositionally biased region" description="Polar residues" evidence="1">
    <location>
        <begin position="89"/>
        <end position="98"/>
    </location>
</feature>
<name>A0A2N7VLZ9_9BURK</name>
<feature type="compositionally biased region" description="Low complexity" evidence="1">
    <location>
        <begin position="243"/>
        <end position="253"/>
    </location>
</feature>
<feature type="compositionally biased region" description="Basic and acidic residues" evidence="1">
    <location>
        <begin position="1522"/>
        <end position="1539"/>
    </location>
</feature>
<feature type="region of interest" description="Disordered" evidence="1">
    <location>
        <begin position="2280"/>
        <end position="2305"/>
    </location>
</feature>
<feature type="compositionally biased region" description="Polar residues" evidence="1">
    <location>
        <begin position="625"/>
        <end position="634"/>
    </location>
</feature>
<feature type="compositionally biased region" description="Gly residues" evidence="1">
    <location>
        <begin position="334"/>
        <end position="344"/>
    </location>
</feature>
<feature type="region of interest" description="Disordered" evidence="1">
    <location>
        <begin position="196"/>
        <end position="1018"/>
    </location>
</feature>
<feature type="compositionally biased region" description="Polar residues" evidence="1">
    <location>
        <begin position="196"/>
        <end position="205"/>
    </location>
</feature>
<evidence type="ECO:0000313" key="3">
    <source>
        <dbReference type="Proteomes" id="UP000235616"/>
    </source>
</evidence>
<feature type="region of interest" description="Disordered" evidence="1">
    <location>
        <begin position="82"/>
        <end position="125"/>
    </location>
</feature>
<feature type="compositionally biased region" description="Polar residues" evidence="1">
    <location>
        <begin position="347"/>
        <end position="356"/>
    </location>
</feature>
<feature type="region of interest" description="Disordered" evidence="1">
    <location>
        <begin position="2781"/>
        <end position="2857"/>
    </location>
</feature>
<feature type="compositionally biased region" description="Low complexity" evidence="1">
    <location>
        <begin position="304"/>
        <end position="333"/>
    </location>
</feature>
<dbReference type="InterPro" id="IPR036779">
    <property type="entry name" value="LysM_dom_sf"/>
</dbReference>
<reference evidence="2 3" key="1">
    <citation type="submission" date="2018-01" db="EMBL/GenBank/DDBJ databases">
        <title>Whole genome analyses suggest that Burkholderia sensu lato contains two further novel genera in the rhizoxinica-symbiotica group Mycetohabitans gen. nov., and Trinickia gen. nov.: implications for the evolution of diazotrophy and nodulation in the Burkholderiaceae.</title>
        <authorList>
            <person name="Estrada-de los Santos P."/>
            <person name="Palmer M."/>
            <person name="Chavez-Ramirez B."/>
            <person name="Beukes C."/>
            <person name="Steenkamp E.T."/>
            <person name="Hirsch A.M."/>
            <person name="Manyaka P."/>
            <person name="Maluk M."/>
            <person name="Lafos M."/>
            <person name="Crook M."/>
            <person name="Gross E."/>
            <person name="Simon M.F."/>
            <person name="Bueno dos Reis Junior F."/>
            <person name="Poole P.S."/>
            <person name="Venter S.N."/>
            <person name="James E.K."/>
        </authorList>
    </citation>
    <scope>NUCLEOTIDE SEQUENCE [LARGE SCALE GENOMIC DNA]</scope>
    <source>
        <strain evidence="2 3">GIMN1.004</strain>
    </source>
</reference>
<feature type="compositionally biased region" description="Low complexity" evidence="1">
    <location>
        <begin position="979"/>
        <end position="1013"/>
    </location>
</feature>
<feature type="compositionally biased region" description="Polar residues" evidence="1">
    <location>
        <begin position="908"/>
        <end position="919"/>
    </location>
</feature>
<feature type="region of interest" description="Disordered" evidence="1">
    <location>
        <begin position="1500"/>
        <end position="1539"/>
    </location>
</feature>
<keyword evidence="3" id="KW-1185">Reference proteome</keyword>
<feature type="compositionally biased region" description="Low complexity" evidence="1">
    <location>
        <begin position="923"/>
        <end position="936"/>
    </location>
</feature>
<feature type="compositionally biased region" description="Polar residues" evidence="1">
    <location>
        <begin position="747"/>
        <end position="771"/>
    </location>
</feature>
<feature type="compositionally biased region" description="Low complexity" evidence="1">
    <location>
        <begin position="946"/>
        <end position="960"/>
    </location>
</feature>
<protein>
    <submittedName>
        <fullName evidence="2">Uncharacterized protein</fullName>
    </submittedName>
</protein>
<gene>
    <name evidence="2" type="ORF">C0Z18_18320</name>
</gene>
<feature type="compositionally biased region" description="Gly residues" evidence="1">
    <location>
        <begin position="254"/>
        <end position="288"/>
    </location>
</feature>
<dbReference type="EMBL" id="PNYA01000016">
    <property type="protein sequence ID" value="PMS18178.1"/>
    <property type="molecule type" value="Genomic_DNA"/>
</dbReference>
<feature type="compositionally biased region" description="Polar residues" evidence="1">
    <location>
        <begin position="482"/>
        <end position="504"/>
    </location>
</feature>
<feature type="compositionally biased region" description="Low complexity" evidence="1">
    <location>
        <begin position="772"/>
        <end position="792"/>
    </location>
</feature>
<comment type="caution">
    <text evidence="2">The sequence shown here is derived from an EMBL/GenBank/DDBJ whole genome shotgun (WGS) entry which is preliminary data.</text>
</comment>
<feature type="compositionally biased region" description="Low complexity" evidence="1">
    <location>
        <begin position="2283"/>
        <end position="2296"/>
    </location>
</feature>
<feature type="compositionally biased region" description="Low complexity" evidence="1">
    <location>
        <begin position="2792"/>
        <end position="2842"/>
    </location>
</feature>
<sequence length="2933" mass="300833">MGGVVTRTTSIGKKLALADEIYKPGTAMRLVGAGAAAINAVSMLHQYDELKKLGDQASGYQWAQFLTSAGSMGVGIAVAKLRPEKPPQGSGTEVTSAPVTGGNAAGSRTGQGGDSAGNEVPTPNGAAAAATTVANAAFTSDGSGKSATTTGATGTTGTAPSQGVTNNTNLDGAATDPAAGEPQTAALNFATTNPGSALQNINGDSTVIADGPEEGDSAAGKIVMPPLSTASNPVPPSGGTSGSGANTAVPATGTSGGTGASGGGAGNQGGQTGGSGTQQTGAGQGPASGTGTPASGVAGPNSNSQQQAGAAQAGGPQTSAGTASGTGQSTVGGAAQGNGTGGGQNQSDPNDPSSIPNGFDGTGPNSRAVTFAAFSGQGEAPTVPSGKTTATGTPVGGSADAPETQAASPSTAGTNPMPAGSTSGSAEGAAPAGEGNVSAAPGNESAASASPNQATGGRPLSASKSGPQSANVGGAEPGSAGQGSEVNGGNTNQPAAPAQVTTAGAQPRVQSHGGNGGTEPVTGRQSADGSGGQTEQGEPSVPAAAAAHAAPGGVTGTPRPAQAKGAAGATTADSGKLAGEGANEQHGSAASGNAEANKAGESAPAVLPERGGQNMASGADRGNGLPSSGQTTGSHPAAPAVSTASRGAGAGTDETAPSQQRQGVISGAGQNPQKPSSGQPQRVTGGAEQGEGRRSSNGDGGKAQVGQSSAAATAVPGGGTGVPQPAAHQDLSRFVTKNPGEVDIRSPGQQHRASASSNSDPNKAAQSSPAPQRQSGLGTTQRGQSQSSSGQHRGSDPAAQTQATPTGIPIGSPATAARQGSAPGAGQDPQKQGSGEPQRATGGPDQGQEERRSRGGAGNTEQGKSATAAKPNAVPGSGTGANHGVPAQGPVSFLTADPGKLPNLGGASPQQPATASGNPDANAASSSSLQGHSQSAPAATTTSEHGNGQNAGGQNANGQNAEGGNGRKNRGGKNRRAKVAPAAAAASGSSSESNQAVSPVSAATAPAKPDPATLSTTAASRQRIVSIEWLKNYASSSRKHVVYVSGFYRRGYAQPDAAAADVLAKLTDIVNQHGAQNVLVVSRANDGIGSMVYDAAHSLGVETAGLVPDQVRGSITAKSNYVVRVSGDAAPAHISDIADQALYFGGDDNAVQEVQALGAKHVPVRTDTSYEPDPVLAGDRARRTPGFDPTPLRTYETQQAIAKAEAEEAAAVQASLDGLLGRVLKASASSPDDVHALMRQSSKAPSRKARVAGISPKRYLRNLYKLSQYRPDGAEATVLRPSGERQPFFSSLDAKLSKDPSLGTADYRLSRRTAVSPTPRAIGHRIFVNPRPEHVLDVAKHLVGVVDSNPLDHPGVADLTVAGPTSLAARTDRLSVSVVTPEDRDRVIDALHEYQQAHPDHFDDVQPPMAAPHMRGVSSIEEPTDEQIAKAQELLAGLAETDPDRVAALGPVGDHGDVSGLHLRAFAIALAHQDALADVAAAGPDFDVAGALRTHTKTRLGELGIDSSNPSRNADSPLPDKVNPDDSKPYRRVSPDGEPEFARFADAPSLFWRANGDDHVVIGANAWSTARSMLYVGDLNEPADAYVYVVQVPSKKAGDVLTIADGDVIAHGCIPAGAREVDWRSGRPTQVSDPIHRDEHFGAAPAGYEHAVVVSTRPREDLANGDTFTARHWYLDYHELPKPPGAEYVDPEYANHDNENPDLRYRALGLLKTVMDLSDRFGSKKDPGIYPNKNVLDNSRRVDIPMTDAAEGREDAVMGHEHWQTFAKLASGGPEAYWKRSRIGAMDPSLVTGKTRIRKRLVGLPYGTKNLSGNQAGYTKHSALDVSPTLAQDEKLLHEIYNMPEEQRADFIPCLSGLEPAAYGRVKTKDGVTLSVSQYIARLKLKYPDLHLEGGEVNPWAKEVMFALRGRPRRRFWRPVGYGETGMDGRRPASINLMNGIRDAGLHTTVHWDAGDNEFGSDAHPIRSPSGVHHMSEAIKMFMRVGAYDLTGYDLDNPDFVLTDADVRAIINDPARRQIPVPVTWAHFFGLGNWGEQFKLHMEFVQWVSTHPLLGHVGMDASWAPAQADFFSDPKAAAELIAMGIGGQGGDTLNIQTHAQMVAPWYGPEHQAMLRELHKIDIEAFNRYAGGYFADIHENTKPAQDWFTYRMAHSDDPVLQQHIQEMTDVERNRLDAWVANYELMHPGVTPDGPPPSDVYSGNDIARGKLWVPPGANTGHRFAQPAESLPRSLQLQSSSLDLALLAMRLEKGRSVSPVDVAKASGQDRTGSLVASKYGVDEADPPAAVNAPAKSSAAGPDPVTQTGAQNVANVGTYLEQARAKAQEWFNGPALSRADLERIAEQQAANGGLVFTEGAMQQGLQAANIGKTRGQQLCEMSVRTLIDRRQADNEAFKNARNTKRNVMIAATSMVGAAASWVAMTALAAAGVHNEMIIPAASTVALLLRAVYSTGRVGSTQLNRKAVEFTLEQILSNSSVFKLQSQRFKHAVTASGAINSARLEGPTGTKTVFGRAGADMDFLRNITVNWMVGESGQMRQMKIAGATANTIAKSDQAAGGAVASFELTNPMTYPGAVASLLTSAAYSASVLSSLHGIGQDPLTHLYGFPLIFGNGLFAGYQLLAGSSGLFGKNLAEAQGVREFMNYGAWPSIAIGNLMLAGQSVYNLATGTGSILADAVLTVGAAVTGAASTKIAWTAVGAESDWWSARKVVPIRVKTASILAKGADLMGVKNAAQSKLVKKVGVKDNNPVYAEGLGAPRSIPKATLLAAAGLATLSLGTWLAAQNQPKKHPPQRPATGPGNAPSTTPTNSPGSSVSASPSATPTPSASASPSATPSPSTTPAPGSSTPPTPSASPTTVTVKRGDTLAGIFDEYESTIVKEIDTSGMDAVQKDERAWKRFELLNPEFDFSSLDGGTPEPGATGDPNLIYVGDVIRIG</sequence>
<dbReference type="Gene3D" id="3.10.350.10">
    <property type="entry name" value="LysM domain"/>
    <property type="match status" value="1"/>
</dbReference>
<feature type="region of interest" description="Disordered" evidence="1">
    <location>
        <begin position="139"/>
        <end position="180"/>
    </location>
</feature>
<dbReference type="Proteomes" id="UP000235616">
    <property type="component" value="Unassembled WGS sequence"/>
</dbReference>
<feature type="compositionally biased region" description="Polar residues" evidence="1">
    <location>
        <begin position="160"/>
        <end position="170"/>
    </location>
</feature>
<accession>A0A2N7VLZ9</accession>
<organism evidence="2 3">
    <name type="scientific">Trinickia dabaoshanensis</name>
    <dbReference type="NCBI Taxonomy" id="564714"/>
    <lineage>
        <taxon>Bacteria</taxon>
        <taxon>Pseudomonadati</taxon>
        <taxon>Pseudomonadota</taxon>
        <taxon>Betaproteobacteria</taxon>
        <taxon>Burkholderiales</taxon>
        <taxon>Burkholderiaceae</taxon>
        <taxon>Trinickia</taxon>
    </lineage>
</organism>
<feature type="compositionally biased region" description="Polar residues" evidence="1">
    <location>
        <begin position="655"/>
        <end position="682"/>
    </location>
</feature>
<evidence type="ECO:0000313" key="2">
    <source>
        <dbReference type="EMBL" id="PMS18178.1"/>
    </source>
</evidence>
<proteinExistence type="predicted"/>
<feature type="compositionally biased region" description="Polar residues" evidence="1">
    <location>
        <begin position="462"/>
        <end position="471"/>
    </location>
</feature>
<evidence type="ECO:0000256" key="1">
    <source>
        <dbReference type="SAM" id="MobiDB-lite"/>
    </source>
</evidence>
<feature type="compositionally biased region" description="Low complexity" evidence="1">
    <location>
        <begin position="418"/>
        <end position="435"/>
    </location>
</feature>